<keyword evidence="3" id="KW-1185">Reference proteome</keyword>
<evidence type="ECO:0000313" key="4">
    <source>
        <dbReference type="Proteomes" id="UP000321917"/>
    </source>
</evidence>
<dbReference type="EMBL" id="VOLQ01000015">
    <property type="protein sequence ID" value="TWX67079.1"/>
    <property type="molecule type" value="Genomic_DNA"/>
</dbReference>
<evidence type="ECO:0000313" key="1">
    <source>
        <dbReference type="EMBL" id="TWX62765.1"/>
    </source>
</evidence>
<proteinExistence type="predicted"/>
<name>A0A5C6QE04_9GAMM</name>
<organism evidence="2 4">
    <name type="scientific">Colwellia hornerae</name>
    <dbReference type="NCBI Taxonomy" id="89402"/>
    <lineage>
        <taxon>Bacteria</taxon>
        <taxon>Pseudomonadati</taxon>
        <taxon>Pseudomonadota</taxon>
        <taxon>Gammaproteobacteria</taxon>
        <taxon>Alteromonadales</taxon>
        <taxon>Colwelliaceae</taxon>
        <taxon>Colwellia</taxon>
    </lineage>
</organism>
<reference evidence="2 4" key="1">
    <citation type="submission" date="2019-07" db="EMBL/GenBank/DDBJ databases">
        <title>Genomes of sea-ice associated Colwellia species.</title>
        <authorList>
            <person name="Bowman J.P."/>
        </authorList>
    </citation>
    <scope>NUCLEOTIDE SEQUENCE [LARGE SCALE GENOMIC DNA]</scope>
    <source>
        <strain evidence="1 3">ACAM 607</strain>
        <strain evidence="2 4">IC036</strain>
    </source>
</reference>
<comment type="caution">
    <text evidence="2">The sequence shown here is derived from an EMBL/GenBank/DDBJ whole genome shotgun (WGS) entry which is preliminary data.</text>
</comment>
<evidence type="ECO:0000313" key="2">
    <source>
        <dbReference type="EMBL" id="TWX67079.1"/>
    </source>
</evidence>
<dbReference type="PROSITE" id="PS51257">
    <property type="entry name" value="PROKAR_LIPOPROTEIN"/>
    <property type="match status" value="1"/>
</dbReference>
<dbReference type="Proteomes" id="UP000321917">
    <property type="component" value="Unassembled WGS sequence"/>
</dbReference>
<dbReference type="OrthoDB" id="6227752at2"/>
<evidence type="ECO:0008006" key="5">
    <source>
        <dbReference type="Google" id="ProtNLM"/>
    </source>
</evidence>
<gene>
    <name evidence="1" type="ORF">ESZ26_00135</name>
    <name evidence="2" type="ORF">ESZ27_09375</name>
</gene>
<protein>
    <recommendedName>
        <fullName evidence="5">Lipoprotein</fullName>
    </recommendedName>
</protein>
<dbReference type="EMBL" id="VOLR01000001">
    <property type="protein sequence ID" value="TWX62765.1"/>
    <property type="molecule type" value="Genomic_DNA"/>
</dbReference>
<accession>A0A5C6QE04</accession>
<dbReference type="RefSeq" id="WP_146795857.1">
    <property type="nucleotide sequence ID" value="NZ_VOLP01000001.1"/>
</dbReference>
<evidence type="ECO:0000313" key="3">
    <source>
        <dbReference type="Proteomes" id="UP000321525"/>
    </source>
</evidence>
<dbReference type="Proteomes" id="UP000321525">
    <property type="component" value="Unassembled WGS sequence"/>
</dbReference>
<dbReference type="AlphaFoldDB" id="A0A5C6QE04"/>
<sequence length="112" mass="12771">MRLFTLAITCFALSACTNIVSENGTSQWDFDHNIQFKQTKLSDNKYHLAVNPKSDTHFDKLATFMMRQSYEICGTYGFTIEVLKGIEKFDDRKSFPNLIMPSLSANIECASQ</sequence>